<dbReference type="Proteomes" id="UP000646749">
    <property type="component" value="Unassembled WGS sequence"/>
</dbReference>
<evidence type="ECO:0000313" key="4">
    <source>
        <dbReference type="EMBL" id="GIG89001.1"/>
    </source>
</evidence>
<dbReference type="InterPro" id="IPR025877">
    <property type="entry name" value="MobA-like_NTP_Trfase"/>
</dbReference>
<comment type="caution">
    <text evidence="4">The sequence shown here is derived from an EMBL/GenBank/DDBJ whole genome shotgun (WGS) entry which is preliminary data.</text>
</comment>
<dbReference type="SUPFAM" id="SSF53448">
    <property type="entry name" value="Nucleotide-diphospho-sugar transferases"/>
    <property type="match status" value="2"/>
</dbReference>
<dbReference type="InterPro" id="IPR029044">
    <property type="entry name" value="Nucleotide-diphossugar_trans"/>
</dbReference>
<sequence length="281" mass="28219">MTGIGPPVGTQPADGFGLPAGTHSADGVRLPAEPDPVGFAAVVLTGGAARRMGGADKPALPVGGRPMRDRVLAAVADADPRIVVGSTDDLPAGVRGTREQPPGGGPVAAAAAGLTLLADADADEAANVNADEAANVNVDADEAADANADASVGTEGAGTGGAGTGGAGTVALLAADLPLLTAEAVRQLRTELRRVGTADGVVYVDDAGRRQFLCGIWRVAPLRAALARLAAERDGVLTGTSMRALIAELTVTEVAWPGSGPPPWFDCDTDDDVRRAEEWIR</sequence>
<accession>A0ABQ4E2S0</accession>
<dbReference type="EMBL" id="BONW01000019">
    <property type="protein sequence ID" value="GIG89001.1"/>
    <property type="molecule type" value="Genomic_DNA"/>
</dbReference>
<evidence type="ECO:0000256" key="1">
    <source>
        <dbReference type="ARBA" id="ARBA00022679"/>
    </source>
</evidence>
<evidence type="ECO:0000313" key="5">
    <source>
        <dbReference type="Proteomes" id="UP000646749"/>
    </source>
</evidence>
<dbReference type="PANTHER" id="PTHR19136:SF81">
    <property type="entry name" value="MOLYBDENUM COFACTOR GUANYLYLTRANSFERASE"/>
    <property type="match status" value="1"/>
</dbReference>
<feature type="region of interest" description="Disordered" evidence="2">
    <location>
        <begin position="86"/>
        <end position="106"/>
    </location>
</feature>
<name>A0ABQ4E2S0_9ACTN</name>
<gene>
    <name evidence="4" type="ORF">Pen02_39370</name>
</gene>
<keyword evidence="5" id="KW-1185">Reference proteome</keyword>
<dbReference type="Pfam" id="PF12804">
    <property type="entry name" value="NTP_transf_3"/>
    <property type="match status" value="1"/>
</dbReference>
<reference evidence="4 5" key="1">
    <citation type="submission" date="2021-01" db="EMBL/GenBank/DDBJ databases">
        <title>Whole genome shotgun sequence of Plantactinospora endophytica NBRC 110450.</title>
        <authorList>
            <person name="Komaki H."/>
            <person name="Tamura T."/>
        </authorList>
    </citation>
    <scope>NUCLEOTIDE SEQUENCE [LARGE SCALE GENOMIC DNA]</scope>
    <source>
        <strain evidence="4 5">NBRC 110450</strain>
    </source>
</reference>
<evidence type="ECO:0000259" key="3">
    <source>
        <dbReference type="Pfam" id="PF12804"/>
    </source>
</evidence>
<dbReference type="PANTHER" id="PTHR19136">
    <property type="entry name" value="MOLYBDENUM COFACTOR GUANYLYLTRANSFERASE"/>
    <property type="match status" value="1"/>
</dbReference>
<feature type="domain" description="MobA-like NTP transferase" evidence="3">
    <location>
        <begin position="41"/>
        <end position="234"/>
    </location>
</feature>
<organism evidence="4 5">
    <name type="scientific">Plantactinospora endophytica</name>
    <dbReference type="NCBI Taxonomy" id="673535"/>
    <lineage>
        <taxon>Bacteria</taxon>
        <taxon>Bacillati</taxon>
        <taxon>Actinomycetota</taxon>
        <taxon>Actinomycetes</taxon>
        <taxon>Micromonosporales</taxon>
        <taxon>Micromonosporaceae</taxon>
        <taxon>Plantactinospora</taxon>
    </lineage>
</organism>
<keyword evidence="1" id="KW-0808">Transferase</keyword>
<feature type="region of interest" description="Disordered" evidence="2">
    <location>
        <begin position="1"/>
        <end position="29"/>
    </location>
</feature>
<evidence type="ECO:0000256" key="2">
    <source>
        <dbReference type="SAM" id="MobiDB-lite"/>
    </source>
</evidence>
<proteinExistence type="predicted"/>
<dbReference type="Gene3D" id="3.90.550.10">
    <property type="entry name" value="Spore Coat Polysaccharide Biosynthesis Protein SpsA, Chain A"/>
    <property type="match status" value="1"/>
</dbReference>
<protein>
    <recommendedName>
        <fullName evidence="3">MobA-like NTP transferase domain-containing protein</fullName>
    </recommendedName>
</protein>